<comment type="caution">
    <text evidence="1">The sequence shown here is derived from an EMBL/GenBank/DDBJ whole genome shotgun (WGS) entry which is preliminary data.</text>
</comment>
<dbReference type="EMBL" id="VOIH02000003">
    <property type="protein sequence ID" value="KAF3451113.1"/>
    <property type="molecule type" value="Genomic_DNA"/>
</dbReference>
<organism evidence="1 2">
    <name type="scientific">Rhamnella rubrinervis</name>
    <dbReference type="NCBI Taxonomy" id="2594499"/>
    <lineage>
        <taxon>Eukaryota</taxon>
        <taxon>Viridiplantae</taxon>
        <taxon>Streptophyta</taxon>
        <taxon>Embryophyta</taxon>
        <taxon>Tracheophyta</taxon>
        <taxon>Spermatophyta</taxon>
        <taxon>Magnoliopsida</taxon>
        <taxon>eudicotyledons</taxon>
        <taxon>Gunneridae</taxon>
        <taxon>Pentapetalae</taxon>
        <taxon>rosids</taxon>
        <taxon>fabids</taxon>
        <taxon>Rosales</taxon>
        <taxon>Rhamnaceae</taxon>
        <taxon>rhamnoid group</taxon>
        <taxon>Rhamneae</taxon>
        <taxon>Rhamnella</taxon>
    </lineage>
</organism>
<evidence type="ECO:0000313" key="2">
    <source>
        <dbReference type="Proteomes" id="UP000796880"/>
    </source>
</evidence>
<evidence type="ECO:0000313" key="1">
    <source>
        <dbReference type="EMBL" id="KAF3451113.1"/>
    </source>
</evidence>
<protein>
    <submittedName>
        <fullName evidence="1">Uncharacterized protein</fullName>
    </submittedName>
</protein>
<accession>A0A8K0HFD9</accession>
<gene>
    <name evidence="1" type="ORF">FNV43_RR07202</name>
</gene>
<keyword evidence="2" id="KW-1185">Reference proteome</keyword>
<reference evidence="1" key="1">
    <citation type="submission" date="2020-03" db="EMBL/GenBank/DDBJ databases">
        <title>A high-quality chromosome-level genome assembly of a woody plant with both climbing and erect habits, Rhamnella rubrinervis.</title>
        <authorList>
            <person name="Lu Z."/>
            <person name="Yang Y."/>
            <person name="Zhu X."/>
            <person name="Sun Y."/>
        </authorList>
    </citation>
    <scope>NUCLEOTIDE SEQUENCE</scope>
    <source>
        <strain evidence="1">BYM</strain>
        <tissue evidence="1">Leaf</tissue>
    </source>
</reference>
<dbReference type="Proteomes" id="UP000796880">
    <property type="component" value="Unassembled WGS sequence"/>
</dbReference>
<dbReference type="AlphaFoldDB" id="A0A8K0HFD9"/>
<sequence length="556" mass="59884">MLDPTSPLWTSDSPGPHLLLLGPTSSTWSTSSRLATPPSLVHLPGLVHLPCWSGTSRCPPHPALVQLSGLVRPPPAGPPHPACPPPPPPPPAWFTSRLVRSPLCPTSPALPISNLVHLRRLVRHPTGLVRPPPGLVRPSPGLVRPRPACPISPPTWSDSPPGLDLRLGLVLPGLVHLLRFGRTSLGSDLLRAWSDLPPAWSDLPASLGPTSSCLVHLHRLVRPPGWSDLALSTSRAWFGLPSGLFLTPAGPPGLLFYALLLGPTSPQFVHLRPLVHLLRDWFDSSGLSGSSPDWSDLSVWFHLPRLGPTAWLGPLPRLVSPLLGPHSTCLVLTSHRRVQLPCLVRPPRLVHLHRLGRPLPLGLTLTCLGPTSCLVHPSGLVDPPAAWSSSMLDPPRLLLIDLRLAWSDLLPGLVHLASLGPPPRLVRDSSAWPRLTPPCPTLPAWSTSSRLVHLLAWPDHSLGTPHLGSSTSLALDHSLALVHLLRIWSDIRPAWSDLPSAWSDLLRAWSDLRPAGPTSRPTSSSVCRLTPLSTSSGLVHLPRLVRTSPRLSTSCL</sequence>
<proteinExistence type="predicted"/>
<name>A0A8K0HFD9_9ROSA</name>